<evidence type="ECO:0000256" key="3">
    <source>
        <dbReference type="ARBA" id="ARBA00023002"/>
    </source>
</evidence>
<dbReference type="Pfam" id="PF00255">
    <property type="entry name" value="GSHPx"/>
    <property type="match status" value="1"/>
</dbReference>
<dbReference type="PANTHER" id="PTHR11592:SF130">
    <property type="entry name" value="GLUTATHIONE PEROXIDASE"/>
    <property type="match status" value="1"/>
</dbReference>
<name>A0A3Q2ZTV5_KRYMA</name>
<dbReference type="GO" id="GO:0047066">
    <property type="term" value="F:phospholipid-hydroperoxide glutathione peroxidase activity"/>
    <property type="evidence" value="ECO:0007669"/>
    <property type="project" value="TreeGrafter"/>
</dbReference>
<dbReference type="OMA" id="CKVEILY"/>
<dbReference type="SUPFAM" id="SSF52833">
    <property type="entry name" value="Thioredoxin-like"/>
    <property type="match status" value="1"/>
</dbReference>
<keyword evidence="6" id="KW-1185">Reference proteome</keyword>
<sequence>MENCVGTCCNCIYLHWDTCKVEILYMYTFVFMLFTKENFVLPPQLLAAENWQKATSVCEFNAVDIDGNLVSLDKYSKTNVNYSQLAKMHAEYAERGLRILAFPSNQLGRQEPHNEDQIKQFTQFFDVRFDMFSKINVNGENAHPLWKWLKEQPKGKGSFGNGIKWNFTKFLINRDGQVVKRYGPLSDPIVMEKDLLKYL</sequence>
<dbReference type="GO" id="GO:0004602">
    <property type="term" value="F:glutathione peroxidase activity"/>
    <property type="evidence" value="ECO:0007669"/>
    <property type="project" value="TreeGrafter"/>
</dbReference>
<dbReference type="InterPro" id="IPR000889">
    <property type="entry name" value="Glutathione_peroxidase"/>
</dbReference>
<keyword evidence="3 4" id="KW-0560">Oxidoreductase</keyword>
<evidence type="ECO:0000256" key="1">
    <source>
        <dbReference type="ARBA" id="ARBA00006926"/>
    </source>
</evidence>
<protein>
    <recommendedName>
        <fullName evidence="4">Glutathione peroxidase</fullName>
    </recommendedName>
</protein>
<accession>A0A3Q2ZTV5</accession>
<dbReference type="Gene3D" id="3.40.30.10">
    <property type="entry name" value="Glutaredoxin"/>
    <property type="match status" value="1"/>
</dbReference>
<dbReference type="InterPro" id="IPR036249">
    <property type="entry name" value="Thioredoxin-like_sf"/>
</dbReference>
<evidence type="ECO:0000256" key="2">
    <source>
        <dbReference type="ARBA" id="ARBA00022559"/>
    </source>
</evidence>
<comment type="similarity">
    <text evidence="1 4">Belongs to the glutathione peroxidase family.</text>
</comment>
<proteinExistence type="inferred from homology"/>
<reference evidence="5" key="2">
    <citation type="submission" date="2025-09" db="UniProtKB">
        <authorList>
            <consortium name="Ensembl"/>
        </authorList>
    </citation>
    <scope>IDENTIFICATION</scope>
</reference>
<dbReference type="PRINTS" id="PR01011">
    <property type="entry name" value="GLUTPROXDASE"/>
</dbReference>
<dbReference type="GO" id="GO:0005634">
    <property type="term" value="C:nucleus"/>
    <property type="evidence" value="ECO:0007669"/>
    <property type="project" value="TreeGrafter"/>
</dbReference>
<dbReference type="GeneTree" id="ENSGT00940000161913"/>
<evidence type="ECO:0000313" key="6">
    <source>
        <dbReference type="Proteomes" id="UP000264800"/>
    </source>
</evidence>
<dbReference type="PROSITE" id="PS51355">
    <property type="entry name" value="GLUTATHIONE_PEROXID_3"/>
    <property type="match status" value="1"/>
</dbReference>
<dbReference type="Ensembl" id="ENSKMAT00000001732.1">
    <property type="protein sequence ID" value="ENSKMAP00000001689.1"/>
    <property type="gene ID" value="ENSKMAG00000001331.1"/>
</dbReference>
<dbReference type="GO" id="GO:0005739">
    <property type="term" value="C:mitochondrion"/>
    <property type="evidence" value="ECO:0007669"/>
    <property type="project" value="TreeGrafter"/>
</dbReference>
<dbReference type="PANTHER" id="PTHR11592">
    <property type="entry name" value="GLUTATHIONE PEROXIDASE"/>
    <property type="match status" value="1"/>
</dbReference>
<reference evidence="5" key="1">
    <citation type="submission" date="2025-08" db="UniProtKB">
        <authorList>
            <consortium name="Ensembl"/>
        </authorList>
    </citation>
    <scope>IDENTIFICATION</scope>
</reference>
<evidence type="ECO:0000256" key="4">
    <source>
        <dbReference type="RuleBase" id="RU000499"/>
    </source>
</evidence>
<keyword evidence="2 4" id="KW-0575">Peroxidase</keyword>
<dbReference type="STRING" id="37003.ENSKMAP00000001689"/>
<organism evidence="5 6">
    <name type="scientific">Kryptolebias marmoratus</name>
    <name type="common">Mangrove killifish</name>
    <name type="synonym">Rivulus marmoratus</name>
    <dbReference type="NCBI Taxonomy" id="37003"/>
    <lineage>
        <taxon>Eukaryota</taxon>
        <taxon>Metazoa</taxon>
        <taxon>Chordata</taxon>
        <taxon>Craniata</taxon>
        <taxon>Vertebrata</taxon>
        <taxon>Euteleostomi</taxon>
        <taxon>Actinopterygii</taxon>
        <taxon>Neopterygii</taxon>
        <taxon>Teleostei</taxon>
        <taxon>Neoteleostei</taxon>
        <taxon>Acanthomorphata</taxon>
        <taxon>Ovalentaria</taxon>
        <taxon>Atherinomorphae</taxon>
        <taxon>Cyprinodontiformes</taxon>
        <taxon>Rivulidae</taxon>
        <taxon>Kryptolebias</taxon>
    </lineage>
</organism>
<dbReference type="GO" id="GO:0006979">
    <property type="term" value="P:response to oxidative stress"/>
    <property type="evidence" value="ECO:0007669"/>
    <property type="project" value="InterPro"/>
</dbReference>
<dbReference type="CDD" id="cd00340">
    <property type="entry name" value="GSH_Peroxidase"/>
    <property type="match status" value="1"/>
</dbReference>
<dbReference type="AlphaFoldDB" id="A0A3Q2ZTV5"/>
<dbReference type="Proteomes" id="UP000264800">
    <property type="component" value="Unplaced"/>
</dbReference>
<evidence type="ECO:0000313" key="5">
    <source>
        <dbReference type="Ensembl" id="ENSKMAP00000001689.1"/>
    </source>
</evidence>